<keyword evidence="14" id="KW-0829">Tyrosine-protein kinase</keyword>
<keyword evidence="11" id="KW-0067">ATP-binding</keyword>
<dbReference type="InterPro" id="IPR025669">
    <property type="entry name" value="AAA_dom"/>
</dbReference>
<feature type="domain" description="Polysaccharide chain length determinant N-terminal" evidence="17">
    <location>
        <begin position="12"/>
        <end position="108"/>
    </location>
</feature>
<keyword evidence="8 16" id="KW-0812">Transmembrane</keyword>
<evidence type="ECO:0000256" key="3">
    <source>
        <dbReference type="ARBA" id="ARBA00008883"/>
    </source>
</evidence>
<evidence type="ECO:0000256" key="15">
    <source>
        <dbReference type="ARBA" id="ARBA00051245"/>
    </source>
</evidence>
<dbReference type="InterPro" id="IPR003856">
    <property type="entry name" value="LPS_length_determ_N"/>
</dbReference>
<evidence type="ECO:0000256" key="4">
    <source>
        <dbReference type="ARBA" id="ARBA00011903"/>
    </source>
</evidence>
<keyword evidence="13 16" id="KW-0472">Membrane</keyword>
<comment type="subcellular location">
    <subcellularLocation>
        <location evidence="1">Cell inner membrane</location>
        <topology evidence="1">Multi-pass membrane protein</topology>
    </subcellularLocation>
</comment>
<dbReference type="Proteomes" id="UP001163719">
    <property type="component" value="Unassembled WGS sequence"/>
</dbReference>
<keyword evidence="5" id="KW-1003">Cell membrane</keyword>
<dbReference type="InterPro" id="IPR005702">
    <property type="entry name" value="Wzc-like_C"/>
</dbReference>
<evidence type="ECO:0000256" key="12">
    <source>
        <dbReference type="ARBA" id="ARBA00022989"/>
    </source>
</evidence>
<dbReference type="Pfam" id="PF13807">
    <property type="entry name" value="GNVR"/>
    <property type="match status" value="1"/>
</dbReference>
<feature type="domain" description="AAA" evidence="18">
    <location>
        <begin position="583"/>
        <end position="715"/>
    </location>
</feature>
<dbReference type="CDD" id="cd05387">
    <property type="entry name" value="BY-kinase"/>
    <property type="match status" value="1"/>
</dbReference>
<keyword evidence="9" id="KW-0547">Nucleotide-binding</keyword>
<dbReference type="Pfam" id="PF13614">
    <property type="entry name" value="AAA_31"/>
    <property type="match status" value="1"/>
</dbReference>
<evidence type="ECO:0000256" key="10">
    <source>
        <dbReference type="ARBA" id="ARBA00022777"/>
    </source>
</evidence>
<feature type="domain" description="Tyrosine-protein kinase G-rich" evidence="19">
    <location>
        <begin position="445"/>
        <end position="518"/>
    </location>
</feature>
<keyword evidence="10" id="KW-0418">Kinase</keyword>
<evidence type="ECO:0000256" key="8">
    <source>
        <dbReference type="ARBA" id="ARBA00022692"/>
    </source>
</evidence>
<evidence type="ECO:0000256" key="16">
    <source>
        <dbReference type="SAM" id="Phobius"/>
    </source>
</evidence>
<dbReference type="RefSeq" id="WP_264741848.1">
    <property type="nucleotide sequence ID" value="NZ_JAPDHV010000001.1"/>
</dbReference>
<name>A0ABT3HJB0_9FLAO</name>
<keyword evidence="6" id="KW-0997">Cell inner membrane</keyword>
<dbReference type="SUPFAM" id="SSF52540">
    <property type="entry name" value="P-loop containing nucleoside triphosphate hydrolases"/>
    <property type="match status" value="1"/>
</dbReference>
<dbReference type="Pfam" id="PF02706">
    <property type="entry name" value="Wzz"/>
    <property type="match status" value="1"/>
</dbReference>
<evidence type="ECO:0000256" key="14">
    <source>
        <dbReference type="ARBA" id="ARBA00023137"/>
    </source>
</evidence>
<keyword evidence="21" id="KW-1185">Reference proteome</keyword>
<evidence type="ECO:0000256" key="1">
    <source>
        <dbReference type="ARBA" id="ARBA00004429"/>
    </source>
</evidence>
<comment type="caution">
    <text evidence="20">The sequence shown here is derived from an EMBL/GenBank/DDBJ whole genome shotgun (WGS) entry which is preliminary data.</text>
</comment>
<evidence type="ECO:0000256" key="13">
    <source>
        <dbReference type="ARBA" id="ARBA00023136"/>
    </source>
</evidence>
<dbReference type="PANTHER" id="PTHR32309">
    <property type="entry name" value="TYROSINE-PROTEIN KINASE"/>
    <property type="match status" value="1"/>
</dbReference>
<protein>
    <recommendedName>
        <fullName evidence="4">non-specific protein-tyrosine kinase</fullName>
        <ecNumber evidence="4">2.7.10.2</ecNumber>
    </recommendedName>
</protein>
<evidence type="ECO:0000313" key="20">
    <source>
        <dbReference type="EMBL" id="MCW3159874.1"/>
    </source>
</evidence>
<evidence type="ECO:0000259" key="18">
    <source>
        <dbReference type="Pfam" id="PF13614"/>
    </source>
</evidence>
<sequence length="789" mass="88800">MNNSTTDESIKEINIQEIIKPYLKNWIWFIIIPIITLSLTFVYLKFITPVFNIKSSVLIKDVKSSPSAGGEFAALQDLSGLRGMGTNSIENEIEIFKSKKLIQDVVNTLNIQVSIFAKQGLTIKELYADTAPFDIKVVNEKPFVDLPKEPIHINFSQNSIILTSEEFSKEIVSTYGKTISLPYANIIFVKNPNFNKVKAGDLKDFSFTYSTKEGTVNALQKMLNVSLLNKDATVIGLSLNYENIDKAKAILNNLVKVYNNDAIKDKNSESEVTRDFIDERINIIANDLGEVENRKERFKSSNQITDLATEAKIGLESSAEARAKQIEVDSQLDLTNALIGFMSKQGNGQVLPTNVGLQNPEAANNISAYNQLVIERNRLLENATPQNPLVIDLNNQISAMRSSVIESLNKTRSGLQFAKNQYLAEQNKVASKILKMPSQEKLFRDIERQQQIKESLYLLLLQKREETAISLAVTADKARIVDYAYASPKPIAPKKMTTLLGALICGLLLPFVIIYFKEILNNKVKTKHDLEKLSSNKPVIGEIPRLVKGQSELIQVNDLSPMAEAFRILITNMNFMLPKKQAKVVFVTSTVKGEGKTFVSVNLALTMATPNKKVIIIGSDIRNPQLQRYNPARKGLTGLTEFLYDNQTSLEDIIHVSTFNPYLDVIYSGSIPPNPTELLTNGRYETLLEQLKSRYDYIILDTAPLMLVTDTFLFAEMADATLYVTRSQYTEKALIDFANNNIESGKIKNVGFVLNDVDRDYFGYGNKYGYGYSAEEKNWFDKIKDRFRM</sequence>
<comment type="similarity">
    <text evidence="2">Belongs to the CpsD/CapB family.</text>
</comment>
<evidence type="ECO:0000256" key="7">
    <source>
        <dbReference type="ARBA" id="ARBA00022679"/>
    </source>
</evidence>
<dbReference type="InterPro" id="IPR050445">
    <property type="entry name" value="Bact_polysacc_biosynth/exp"/>
</dbReference>
<feature type="transmembrane region" description="Helical" evidence="16">
    <location>
        <begin position="497"/>
        <end position="516"/>
    </location>
</feature>
<evidence type="ECO:0000256" key="11">
    <source>
        <dbReference type="ARBA" id="ARBA00022840"/>
    </source>
</evidence>
<dbReference type="GO" id="GO:0004715">
    <property type="term" value="F:non-membrane spanning protein tyrosine kinase activity"/>
    <property type="evidence" value="ECO:0007669"/>
    <property type="project" value="UniProtKB-EC"/>
</dbReference>
<dbReference type="InterPro" id="IPR027417">
    <property type="entry name" value="P-loop_NTPase"/>
</dbReference>
<accession>A0ABT3HJB0</accession>
<evidence type="ECO:0000256" key="9">
    <source>
        <dbReference type="ARBA" id="ARBA00022741"/>
    </source>
</evidence>
<feature type="transmembrane region" description="Helical" evidence="16">
    <location>
        <begin position="26"/>
        <end position="44"/>
    </location>
</feature>
<dbReference type="Gene3D" id="3.40.50.300">
    <property type="entry name" value="P-loop containing nucleotide triphosphate hydrolases"/>
    <property type="match status" value="1"/>
</dbReference>
<evidence type="ECO:0000259" key="19">
    <source>
        <dbReference type="Pfam" id="PF13807"/>
    </source>
</evidence>
<evidence type="ECO:0000259" key="17">
    <source>
        <dbReference type="Pfam" id="PF02706"/>
    </source>
</evidence>
<evidence type="ECO:0000256" key="5">
    <source>
        <dbReference type="ARBA" id="ARBA00022475"/>
    </source>
</evidence>
<dbReference type="EC" id="2.7.10.2" evidence="4"/>
<gene>
    <name evidence="20" type="ORF">OH806_01095</name>
</gene>
<evidence type="ECO:0000256" key="2">
    <source>
        <dbReference type="ARBA" id="ARBA00007316"/>
    </source>
</evidence>
<evidence type="ECO:0000313" key="21">
    <source>
        <dbReference type="Proteomes" id="UP001163719"/>
    </source>
</evidence>
<comment type="similarity">
    <text evidence="3">Belongs to the etk/wzc family.</text>
</comment>
<dbReference type="InterPro" id="IPR032807">
    <property type="entry name" value="GNVR"/>
</dbReference>
<dbReference type="NCBIfam" id="TIGR01007">
    <property type="entry name" value="eps_fam"/>
    <property type="match status" value="1"/>
</dbReference>
<dbReference type="EMBL" id="JAPDHV010000001">
    <property type="protein sequence ID" value="MCW3159874.1"/>
    <property type="molecule type" value="Genomic_DNA"/>
</dbReference>
<proteinExistence type="inferred from homology"/>
<organism evidence="20 21">
    <name type="scientific">Chryseobacterium oryctis</name>
    <dbReference type="NCBI Taxonomy" id="2952618"/>
    <lineage>
        <taxon>Bacteria</taxon>
        <taxon>Pseudomonadati</taxon>
        <taxon>Bacteroidota</taxon>
        <taxon>Flavobacteriia</taxon>
        <taxon>Flavobacteriales</taxon>
        <taxon>Weeksellaceae</taxon>
        <taxon>Chryseobacterium group</taxon>
        <taxon>Chryseobacterium</taxon>
    </lineage>
</organism>
<comment type="catalytic activity">
    <reaction evidence="15">
        <text>L-tyrosyl-[protein] + ATP = O-phospho-L-tyrosyl-[protein] + ADP + H(+)</text>
        <dbReference type="Rhea" id="RHEA:10596"/>
        <dbReference type="Rhea" id="RHEA-COMP:10136"/>
        <dbReference type="Rhea" id="RHEA-COMP:20101"/>
        <dbReference type="ChEBI" id="CHEBI:15378"/>
        <dbReference type="ChEBI" id="CHEBI:30616"/>
        <dbReference type="ChEBI" id="CHEBI:46858"/>
        <dbReference type="ChEBI" id="CHEBI:61978"/>
        <dbReference type="ChEBI" id="CHEBI:456216"/>
        <dbReference type="EC" id="2.7.10.2"/>
    </reaction>
</comment>
<dbReference type="PANTHER" id="PTHR32309:SF13">
    <property type="entry name" value="FERRIC ENTEROBACTIN TRANSPORT PROTEIN FEPE"/>
    <property type="match status" value="1"/>
</dbReference>
<keyword evidence="12 16" id="KW-1133">Transmembrane helix</keyword>
<keyword evidence="7 20" id="KW-0808">Transferase</keyword>
<evidence type="ECO:0000256" key="6">
    <source>
        <dbReference type="ARBA" id="ARBA00022519"/>
    </source>
</evidence>
<reference evidence="20" key="1">
    <citation type="submission" date="2022-10" db="EMBL/GenBank/DDBJ databases">
        <title>Chryseobacterium babae sp. nov. isolated from the gut of the beetle Oryctes rhinoceros, and Chryseobacterium kimseyorum sp. nov., isolated from a stick insect rearing cage.</title>
        <authorList>
            <person name="Shelomi M."/>
            <person name="Han C.-J."/>
            <person name="Chen W.-M."/>
            <person name="Chen H.-K."/>
            <person name="Liaw S.-J."/>
            <person name="Muhle E."/>
            <person name="Clermont D."/>
        </authorList>
    </citation>
    <scope>NUCLEOTIDE SEQUENCE</scope>
    <source>
        <strain evidence="20">WLa1L2M3</strain>
    </source>
</reference>